<evidence type="ECO:0000313" key="9">
    <source>
        <dbReference type="Proteomes" id="UP000189941"/>
    </source>
</evidence>
<name>A0A1T4M343_9LACT</name>
<reference evidence="9" key="1">
    <citation type="submission" date="2017-02" db="EMBL/GenBank/DDBJ databases">
        <authorList>
            <person name="Varghese N."/>
            <person name="Submissions S."/>
        </authorList>
    </citation>
    <scope>NUCLEOTIDE SEQUENCE [LARGE SCALE GENOMIC DNA]</scope>
    <source>
        <strain evidence="9">DSM 15739</strain>
    </source>
</reference>
<dbReference type="Proteomes" id="UP000189941">
    <property type="component" value="Unassembled WGS sequence"/>
</dbReference>
<dbReference type="GO" id="GO:0016020">
    <property type="term" value="C:membrane"/>
    <property type="evidence" value="ECO:0007669"/>
    <property type="project" value="UniProtKB-SubCell"/>
</dbReference>
<evidence type="ECO:0000256" key="7">
    <source>
        <dbReference type="SAM" id="MobiDB-lite"/>
    </source>
</evidence>
<gene>
    <name evidence="8" type="ORF">SAMN02746011_01297</name>
</gene>
<dbReference type="EMBL" id="FUWO01000010">
    <property type="protein sequence ID" value="SJZ61198.1"/>
    <property type="molecule type" value="Genomic_DNA"/>
</dbReference>
<dbReference type="Pfam" id="PF00213">
    <property type="entry name" value="OSCP"/>
    <property type="match status" value="1"/>
</dbReference>
<evidence type="ECO:0000256" key="6">
    <source>
        <dbReference type="ARBA" id="ARBA00023310"/>
    </source>
</evidence>
<keyword evidence="5" id="KW-0472">Membrane</keyword>
<feature type="region of interest" description="Disordered" evidence="7">
    <location>
        <begin position="1"/>
        <end position="21"/>
    </location>
</feature>
<keyword evidence="4" id="KW-0406">Ion transport</keyword>
<evidence type="ECO:0000256" key="1">
    <source>
        <dbReference type="ARBA" id="ARBA00004370"/>
    </source>
</evidence>
<evidence type="ECO:0000256" key="2">
    <source>
        <dbReference type="ARBA" id="ARBA00022448"/>
    </source>
</evidence>
<keyword evidence="6" id="KW-0066">ATP synthesis</keyword>
<comment type="subcellular location">
    <subcellularLocation>
        <location evidence="1">Membrane</location>
    </subcellularLocation>
</comment>
<dbReference type="STRING" id="1121925.SAMN02746011_01297"/>
<protein>
    <submittedName>
        <fullName evidence="8">F0F1-type ATP synthase, delta subunit (Mitochondrial oligomycin sensitivity protein)</fullName>
    </submittedName>
</protein>
<accession>A0A1T4M343</accession>
<feature type="compositionally biased region" description="Polar residues" evidence="7">
    <location>
        <begin position="1"/>
        <end position="17"/>
    </location>
</feature>
<evidence type="ECO:0000256" key="3">
    <source>
        <dbReference type="ARBA" id="ARBA00022781"/>
    </source>
</evidence>
<keyword evidence="9" id="KW-1185">Reference proteome</keyword>
<dbReference type="RefSeq" id="WP_078756044.1">
    <property type="nucleotide sequence ID" value="NZ_FUWO01000010.1"/>
</dbReference>
<dbReference type="AlphaFoldDB" id="A0A1T4M343"/>
<evidence type="ECO:0000313" key="8">
    <source>
        <dbReference type="EMBL" id="SJZ61198.1"/>
    </source>
</evidence>
<dbReference type="OrthoDB" id="2139371at2"/>
<evidence type="ECO:0000256" key="4">
    <source>
        <dbReference type="ARBA" id="ARBA00023065"/>
    </source>
</evidence>
<keyword evidence="3" id="KW-0375">Hydrogen ion transport</keyword>
<keyword evidence="2" id="KW-0813">Transport</keyword>
<proteinExistence type="predicted"/>
<dbReference type="InterPro" id="IPR000711">
    <property type="entry name" value="ATPase_OSCP/dsu"/>
</dbReference>
<evidence type="ECO:0000256" key="5">
    <source>
        <dbReference type="ARBA" id="ARBA00023136"/>
    </source>
</evidence>
<sequence length="161" mass="19058">MMSENETLNQTSVNESLTRNKKVKNEEDALLKKINQERIRDSIQKLNDDNPDQNREHFEDELLGKIMLNMMNDEGTSLKKEQNQSEMLMITSAVPLTDEEKERIVRKFLDITKKSLRRITTVVDPSLITGVRIQSESYYYEVTGKKTLKELRRHLDRNWHY</sequence>
<organism evidence="8 9">
    <name type="scientific">Globicatella sulfidifaciens DSM 15739</name>
    <dbReference type="NCBI Taxonomy" id="1121925"/>
    <lineage>
        <taxon>Bacteria</taxon>
        <taxon>Bacillati</taxon>
        <taxon>Bacillota</taxon>
        <taxon>Bacilli</taxon>
        <taxon>Lactobacillales</taxon>
        <taxon>Aerococcaceae</taxon>
        <taxon>Globicatella</taxon>
    </lineage>
</organism>
<dbReference type="GO" id="GO:0046933">
    <property type="term" value="F:proton-transporting ATP synthase activity, rotational mechanism"/>
    <property type="evidence" value="ECO:0007669"/>
    <property type="project" value="InterPro"/>
</dbReference>